<organism evidence="2 3">
    <name type="scientific">Trichomonas vaginalis (strain ATCC PRA-98 / G3)</name>
    <dbReference type="NCBI Taxonomy" id="412133"/>
    <lineage>
        <taxon>Eukaryota</taxon>
        <taxon>Metamonada</taxon>
        <taxon>Parabasalia</taxon>
        <taxon>Trichomonadida</taxon>
        <taxon>Trichomonadidae</taxon>
        <taxon>Trichomonas</taxon>
    </lineage>
</organism>
<evidence type="ECO:0000313" key="3">
    <source>
        <dbReference type="Proteomes" id="UP000001542"/>
    </source>
</evidence>
<feature type="transmembrane region" description="Helical" evidence="1">
    <location>
        <begin position="423"/>
        <end position="445"/>
    </location>
</feature>
<gene>
    <name evidence="2" type="ORF">TVAG_456640</name>
</gene>
<keyword evidence="3" id="KW-1185">Reference proteome</keyword>
<evidence type="ECO:0000313" key="2">
    <source>
        <dbReference type="EMBL" id="EAY22029.1"/>
    </source>
</evidence>
<dbReference type="Proteomes" id="UP000001542">
    <property type="component" value="Unassembled WGS sequence"/>
</dbReference>
<dbReference type="EMBL" id="DS113186">
    <property type="protein sequence ID" value="EAY22029.1"/>
    <property type="molecule type" value="Genomic_DNA"/>
</dbReference>
<dbReference type="KEGG" id="tva:5467582"/>
<reference evidence="2" key="2">
    <citation type="journal article" date="2007" name="Science">
        <title>Draft genome sequence of the sexually transmitted pathogen Trichomonas vaginalis.</title>
        <authorList>
            <person name="Carlton J.M."/>
            <person name="Hirt R.P."/>
            <person name="Silva J.C."/>
            <person name="Delcher A.L."/>
            <person name="Schatz M."/>
            <person name="Zhao Q."/>
            <person name="Wortman J.R."/>
            <person name="Bidwell S.L."/>
            <person name="Alsmark U.C.M."/>
            <person name="Besteiro S."/>
            <person name="Sicheritz-Ponten T."/>
            <person name="Noel C.J."/>
            <person name="Dacks J.B."/>
            <person name="Foster P.G."/>
            <person name="Simillion C."/>
            <person name="Van de Peer Y."/>
            <person name="Miranda-Saavedra D."/>
            <person name="Barton G.J."/>
            <person name="Westrop G.D."/>
            <person name="Mueller S."/>
            <person name="Dessi D."/>
            <person name="Fiori P.L."/>
            <person name="Ren Q."/>
            <person name="Paulsen I."/>
            <person name="Zhang H."/>
            <person name="Bastida-Corcuera F.D."/>
            <person name="Simoes-Barbosa A."/>
            <person name="Brown M.T."/>
            <person name="Hayes R.D."/>
            <person name="Mukherjee M."/>
            <person name="Okumura C.Y."/>
            <person name="Schneider R."/>
            <person name="Smith A.J."/>
            <person name="Vanacova S."/>
            <person name="Villalvazo M."/>
            <person name="Haas B.J."/>
            <person name="Pertea M."/>
            <person name="Feldblyum T.V."/>
            <person name="Utterback T.R."/>
            <person name="Shu C.L."/>
            <person name="Osoegawa K."/>
            <person name="de Jong P.J."/>
            <person name="Hrdy I."/>
            <person name="Horvathova L."/>
            <person name="Zubacova Z."/>
            <person name="Dolezal P."/>
            <person name="Malik S.B."/>
            <person name="Logsdon J.M. Jr."/>
            <person name="Henze K."/>
            <person name="Gupta A."/>
            <person name="Wang C.C."/>
            <person name="Dunne R.L."/>
            <person name="Upcroft J.A."/>
            <person name="Upcroft P."/>
            <person name="White O."/>
            <person name="Salzberg S.L."/>
            <person name="Tang P."/>
            <person name="Chiu C.-H."/>
            <person name="Lee Y.-S."/>
            <person name="Embley T.M."/>
            <person name="Coombs G.H."/>
            <person name="Mottram J.C."/>
            <person name="Tachezy J."/>
            <person name="Fraser-Liggett C.M."/>
            <person name="Johnson P.J."/>
        </authorList>
    </citation>
    <scope>NUCLEOTIDE SEQUENCE [LARGE SCALE GENOMIC DNA]</scope>
    <source>
        <strain evidence="2">G3</strain>
    </source>
</reference>
<keyword evidence="1" id="KW-1133">Transmembrane helix</keyword>
<dbReference type="InParanoid" id="A2DBY8"/>
<dbReference type="VEuPathDB" id="TrichDB:TVAG_456640"/>
<dbReference type="VEuPathDB" id="TrichDB:TVAGG3_0264190"/>
<evidence type="ECO:0000256" key="1">
    <source>
        <dbReference type="SAM" id="Phobius"/>
    </source>
</evidence>
<reference evidence="2" key="1">
    <citation type="submission" date="2006-10" db="EMBL/GenBank/DDBJ databases">
        <authorList>
            <person name="Amadeo P."/>
            <person name="Zhao Q."/>
            <person name="Wortman J."/>
            <person name="Fraser-Liggett C."/>
            <person name="Carlton J."/>
        </authorList>
    </citation>
    <scope>NUCLEOTIDE SEQUENCE</scope>
    <source>
        <strain evidence="2">G3</strain>
    </source>
</reference>
<dbReference type="AlphaFoldDB" id="A2DBY8"/>
<protein>
    <submittedName>
        <fullName evidence="2">Uncharacterized protein</fullName>
    </submittedName>
</protein>
<keyword evidence="1" id="KW-0472">Membrane</keyword>
<feature type="transmembrane region" description="Helical" evidence="1">
    <location>
        <begin position="687"/>
        <end position="714"/>
    </location>
</feature>
<feature type="transmembrane region" description="Helical" evidence="1">
    <location>
        <begin position="17"/>
        <end position="38"/>
    </location>
</feature>
<name>A2DBY8_TRIV3</name>
<keyword evidence="1" id="KW-0812">Transmembrane</keyword>
<feature type="transmembrane region" description="Helical" evidence="1">
    <location>
        <begin position="274"/>
        <end position="297"/>
    </location>
</feature>
<sequence>MTTIFISRLTKLDAIKAVYYILVADLIFIIIALIHTYLSRWNIRQHINAIDQVEPINYKYQRLIRILCVSDVRKDQEKFSLDFPSKVMEAFPNNHSLIVFLILYKLYYPSSHQQILEFAEKMSVYNTTNRYISSMLRSIIFLASGTTLLKGSKISSSLLSMCYKLEEEYWYQIIQNNSKLAYSSFIELIKLVQRAKPFFERHNAVIGGNNKFLKNIILDPEVCSKKIDTDNNKEEEDDKSYTDEENEPFVDQSDNYYAERVKNISKVQPKTYKFARVIVIVDMFIVVLGVLVSYLFVTHKSSQPIAKYRSIQRMYNAYIQIILSWQTPTELYYKNSYSEESKNQSIKQINESFSSLLSIEYIKRNQTMTDLFQAAQLELLYAIGNETFINDTDTTQKLFLLLMWRCGDLYFEYTDYGDSVHKYIQYSLIGLSATTVLFLIVFIFVEKYSKDLYKYLSCQPMHISKDFTSYLYRKYSKMVLPEIKSSSQSRTSNHSYLYFCIVCIFPILIGYLYAISLYFAENQFINFIKCTLLISQTAPLIANDDVILPIMMNYNDSIKTGLENVKLSFNFLNGLGNYLYLSHNSSYNHSFLHKNNTFSVEFINYTVVKSELMIQTLQHVNSSLFANFMNSTAIMMRDFFIILKESLVKENLKDVIYMSVPSALSCTAPINNLLTNFSTNLSFLANYVLFVFIFAPILLFIAFFVMFVYGLVIYKRLKTSNELMKRMMAMPKYFNPFFDDNNAFLGYKDEVRNINMTLFKCFPVPTFEISKDEKIVDENEVAEEVFGNIRGELIQNVPSEMTDVRGVKHHYNYETFHKKILPDDLITKGEKVTISNDVTGLYNKKETLKDLYKDIRLTFSIPTVLQREKASHIQNVAIVNFSFANSVSNSQFLEFSSKLEDLFSQFVSFFMFEKMRFSFYVLFYDANSPRQAARDAVNFAQLARFESQQKEMNIKIAVSMEEEIIAEAEKTDMIWSVKFPNSILWRTDVMMSYIDYGRIICLSKMSPGVHFTKSIRLGICQEKIECVTL</sequence>
<proteinExistence type="predicted"/>
<accession>A2DBY8</accession>
<dbReference type="RefSeq" id="XP_001583015.1">
    <property type="nucleotide sequence ID" value="XM_001582965.1"/>
</dbReference>
<feature type="transmembrane region" description="Helical" evidence="1">
    <location>
        <begin position="496"/>
        <end position="520"/>
    </location>
</feature>